<dbReference type="Proteomes" id="UP001501455">
    <property type="component" value="Unassembled WGS sequence"/>
</dbReference>
<feature type="compositionally biased region" description="Low complexity" evidence="8">
    <location>
        <begin position="632"/>
        <end position="645"/>
    </location>
</feature>
<evidence type="ECO:0000259" key="12">
    <source>
        <dbReference type="Pfam" id="PF17941"/>
    </source>
</evidence>
<comment type="function">
    <text evidence="6 7">Catalyzes the reversible transfer of the terminal phosphate of ATP to form a long-chain polyphosphate (polyP).</text>
</comment>
<dbReference type="HAMAP" id="MF_00347">
    <property type="entry name" value="Polyphosphate_kinase"/>
    <property type="match status" value="1"/>
</dbReference>
<comment type="PTM">
    <text evidence="6 7">An intermediate of this reaction is the autophosphorylated ppk in which a phosphate is covalently linked to a histidine residue through a N-P bond.</text>
</comment>
<feature type="compositionally biased region" description="Low complexity" evidence="8">
    <location>
        <begin position="826"/>
        <end position="836"/>
    </location>
</feature>
<feature type="compositionally biased region" description="Basic residues" evidence="8">
    <location>
        <begin position="1255"/>
        <end position="1265"/>
    </location>
</feature>
<feature type="compositionally biased region" description="Low complexity" evidence="8">
    <location>
        <begin position="754"/>
        <end position="771"/>
    </location>
</feature>
<feature type="compositionally biased region" description="Pro residues" evidence="8">
    <location>
        <begin position="843"/>
        <end position="853"/>
    </location>
</feature>
<feature type="binding site" evidence="6">
    <location>
        <position position="457"/>
    </location>
    <ligand>
        <name>Mg(2+)</name>
        <dbReference type="ChEBI" id="CHEBI:18420"/>
    </ligand>
</feature>
<keyword evidence="5 6" id="KW-0067">ATP-binding</keyword>
<evidence type="ECO:0000256" key="3">
    <source>
        <dbReference type="ARBA" id="ARBA00022741"/>
    </source>
</evidence>
<feature type="region of interest" description="Disordered" evidence="8">
    <location>
        <begin position="626"/>
        <end position="645"/>
    </location>
</feature>
<evidence type="ECO:0000256" key="4">
    <source>
        <dbReference type="ARBA" id="ARBA00022777"/>
    </source>
</evidence>
<feature type="binding site" evidence="6">
    <location>
        <position position="100"/>
    </location>
    <ligand>
        <name>ATP</name>
        <dbReference type="ChEBI" id="CHEBI:30616"/>
    </ligand>
</feature>
<feature type="compositionally biased region" description="Basic residues" evidence="8">
    <location>
        <begin position="965"/>
        <end position="987"/>
    </location>
</feature>
<dbReference type="NCBIfam" id="NF003922">
    <property type="entry name" value="PRK05443.2-3"/>
    <property type="match status" value="1"/>
</dbReference>
<dbReference type="PANTHER" id="PTHR30218:SF0">
    <property type="entry name" value="POLYPHOSPHATE KINASE"/>
    <property type="match status" value="1"/>
</dbReference>
<evidence type="ECO:0000313" key="13">
    <source>
        <dbReference type="EMBL" id="GAA3497302.1"/>
    </source>
</evidence>
<comment type="caution">
    <text evidence="6">Lacks conserved residue(s) required for the propagation of feature annotation.</text>
</comment>
<feature type="domain" description="Polyphosphate kinase N-terminal" evidence="10">
    <location>
        <begin position="62"/>
        <end position="168"/>
    </location>
</feature>
<evidence type="ECO:0000259" key="11">
    <source>
        <dbReference type="Pfam" id="PF13090"/>
    </source>
</evidence>
<feature type="region of interest" description="Disordered" evidence="8">
    <location>
        <begin position="1230"/>
        <end position="1305"/>
    </location>
</feature>
<organism evidence="13 14">
    <name type="scientific">Streptomyces prasinosporus</name>
    <dbReference type="NCBI Taxonomy" id="68256"/>
    <lineage>
        <taxon>Bacteria</taxon>
        <taxon>Bacillati</taxon>
        <taxon>Actinomycetota</taxon>
        <taxon>Actinomycetes</taxon>
        <taxon>Kitasatosporales</taxon>
        <taxon>Streptomycetaceae</taxon>
        <taxon>Streptomyces</taxon>
        <taxon>Streptomyces albogriseolus group</taxon>
    </lineage>
</organism>
<comment type="catalytic activity">
    <reaction evidence="6 7">
        <text>[phosphate](n) + ATP = [phosphate](n+1) + ADP</text>
        <dbReference type="Rhea" id="RHEA:19573"/>
        <dbReference type="Rhea" id="RHEA-COMP:9859"/>
        <dbReference type="Rhea" id="RHEA-COMP:14280"/>
        <dbReference type="ChEBI" id="CHEBI:16838"/>
        <dbReference type="ChEBI" id="CHEBI:30616"/>
        <dbReference type="ChEBI" id="CHEBI:456216"/>
        <dbReference type="EC" id="2.7.4.1"/>
    </reaction>
</comment>
<sequence length="1423" mass="155085">MSQPNTPAQVQHSQPSVGSIAAHRPHTVAGTVSDLEPDIDADLDGYEEALTDGATPLPQGRFLDRERSWLAFNERVLELAEDPETPLLERANFLAIFASNLDEFFMVRVAGLKRRIATGVATRSASGLQPREVLEMIWARSRELMARHAACYHEDVAPALAEEGIHLVRWNELTEKEQARLFTLFRHQIFPVLTPLAVDPAHPFPYISGLSLNLAVVVRNPVTGHKHFARVKVPPLLSRFLESSPGRYVPVEDVIAAHLEELFPGMEVLEHHAFRLTRNEDLEVEEDDAENLLQALEKELMRRRFGPPVRLEVEESVDREVLDLLVRELKISEAEVYPLPGPLDLTGLFRIHGLDRPELKYPKFVAGTHRDLAEVESASAPDIFAALRSRDVLLHHPYDSFSTSVQAFLEQAAADPDVLAIKQTLYRTSGDSPIVDALIDAAESGKQVLVLVEIKARFDEHANIKWARKLEEAGCHVVYGLVGLKTHCKLSLVVRQEGETLRRYSHVGTGNYHPKTARLYEDLGLLTADPQVGADLSDLFNRLSGYSRRETYRRLLVAPKSLRDGLISRIDKEAQHHRAGRPAYVRIKVNSMVDEAVIDACYRASQAGVPVDIWVRGICAIRPGVAGPVGERAGPVRPRPLPRALARLRLRQRRRARGVDRQRGHDAPQPRPPHRGTGPGHRPGPPGGPEPAVGDRVRPTPPRPGTSARTASGPGTRRTRTASPCATSRRCSLTPGGAGVARDTLTRSTRRPVRSGGRPGRYCGPGRPSSSARCASTGAVRARRRRDSVGGGPRTEARGPPHQRRPLHLPAGAGPRLVPDPRSGTRLGLGHPLPGGRLRHPPHPPAGSPPPPLGAGRPDGTLGRRPARAPHPWSPRARRRRPAGRAPSRHPRARRPGPRPRRPRDRRAPRHGPPHPHRDGDRHRPGPRRPPRRRPPSGGRARCRRRSPARGGRRAYPQPQPAPRRPLRRRRRPSPPRRGRRQGRRPARAAAHAGAHAGAFAASAGARVRAVPCRRRPGGRAGQRGPAGAGRRRCRPASPLADTARERLVAAVAALARWSPRGSPYNAEALMHGPVARPRPAPAGRPLAPGTAPAAPAPVRPARCWTPPRATTPGCAPAGEGARPAPGRRRGRGRRGAGGPHAEDRARPRRTRWACSTPASGMRWRRRGTRSSVPGRSRPPAPRRSDQGGTRCPPPDPPGTAPSPSRRPAASCGAARPSPGELQLCLVHRPESTTTGPGPKGKLKRGEDPLAGRAARGRSRRRATPPRRPPSSPRALPGGRPPQAGPLLGRRGRLRHVHPRPTRSTAILWLPPDAARARLTEPGDADWSTPCSPPCARPLSARPAVPSGPAARYPPVSSRSVRDLTAPSTGVHPSFMYAHRQPSPVLPNFGLTRCGSPGHRRATAALTPRTPPMQDGGSWKELK</sequence>
<dbReference type="Gene3D" id="3.30.1840.10">
    <property type="entry name" value="Polyphosphate kinase middle domain"/>
    <property type="match status" value="1"/>
</dbReference>
<evidence type="ECO:0000256" key="2">
    <source>
        <dbReference type="ARBA" id="ARBA00022679"/>
    </source>
</evidence>
<dbReference type="NCBIfam" id="NF003921">
    <property type="entry name" value="PRK05443.2-2"/>
    <property type="match status" value="1"/>
</dbReference>
<dbReference type="InterPro" id="IPR003414">
    <property type="entry name" value="PP_kinase"/>
</dbReference>
<feature type="compositionally biased region" description="Basic residues" evidence="8">
    <location>
        <begin position="1126"/>
        <end position="1135"/>
    </location>
</feature>
<evidence type="ECO:0000259" key="9">
    <source>
        <dbReference type="Pfam" id="PF02503"/>
    </source>
</evidence>
<feature type="compositionally biased region" description="Basic residues" evidence="8">
    <location>
        <begin position="876"/>
        <end position="915"/>
    </location>
</feature>
<feature type="compositionally biased region" description="Polar residues" evidence="8">
    <location>
        <begin position="721"/>
        <end position="731"/>
    </location>
</feature>
<dbReference type="InterPro" id="IPR024953">
    <property type="entry name" value="PP_kinase_middle"/>
</dbReference>
<dbReference type="SUPFAM" id="SSF143724">
    <property type="entry name" value="PHP14-like"/>
    <property type="match status" value="1"/>
</dbReference>
<gene>
    <name evidence="6" type="primary">ppk</name>
    <name evidence="13" type="ORF">GCM10019016_044030</name>
</gene>
<dbReference type="InterPro" id="IPR041108">
    <property type="entry name" value="PP_kinase_C_1"/>
</dbReference>
<dbReference type="PANTHER" id="PTHR30218">
    <property type="entry name" value="POLYPHOSPHATE KINASE"/>
    <property type="match status" value="1"/>
</dbReference>
<dbReference type="EMBL" id="BAAAXF010000030">
    <property type="protein sequence ID" value="GAA3497302.1"/>
    <property type="molecule type" value="Genomic_DNA"/>
</dbReference>
<evidence type="ECO:0000256" key="5">
    <source>
        <dbReference type="ARBA" id="ARBA00022840"/>
    </source>
</evidence>
<keyword evidence="6" id="KW-0479">Metal-binding</keyword>
<keyword evidence="2 6" id="KW-0808">Transferase</keyword>
<evidence type="ECO:0000256" key="7">
    <source>
        <dbReference type="RuleBase" id="RU003800"/>
    </source>
</evidence>
<feature type="binding site" evidence="6">
    <location>
        <position position="427"/>
    </location>
    <ligand>
        <name>Mg(2+)</name>
        <dbReference type="ChEBI" id="CHEBI:18420"/>
    </ligand>
</feature>
<feature type="compositionally biased region" description="Basic residues" evidence="8">
    <location>
        <begin position="925"/>
        <end position="953"/>
    </location>
</feature>
<comment type="similarity">
    <text evidence="6 7">Belongs to the polyphosphate kinase 1 (PPK1) family.</text>
</comment>
<dbReference type="EC" id="2.7.4.1" evidence="6 7"/>
<proteinExistence type="inferred from homology"/>
<feature type="region of interest" description="Disordered" evidence="8">
    <location>
        <begin position="1339"/>
        <end position="1363"/>
    </location>
</feature>
<dbReference type="InterPro" id="IPR036832">
    <property type="entry name" value="PPK_N_dom_sf"/>
</dbReference>
<evidence type="ECO:0000256" key="1">
    <source>
        <dbReference type="ARBA" id="ARBA00022553"/>
    </source>
</evidence>
<dbReference type="Gene3D" id="1.20.58.310">
    <property type="entry name" value="Polyphosphate kinase N-terminal domain"/>
    <property type="match status" value="1"/>
</dbReference>
<feature type="domain" description="Polyphosphate kinase middle" evidence="9">
    <location>
        <begin position="177"/>
        <end position="350"/>
    </location>
</feature>
<feature type="compositionally biased region" description="Basic residues" evidence="8">
    <location>
        <begin position="1290"/>
        <end position="1301"/>
    </location>
</feature>
<feature type="compositionally biased region" description="Basic and acidic residues" evidence="8">
    <location>
        <begin position="657"/>
        <end position="668"/>
    </location>
</feature>
<comment type="caution">
    <text evidence="13">The sequence shown here is derived from an EMBL/GenBank/DDBJ whole genome shotgun (WGS) entry which is preliminary data.</text>
</comment>
<feature type="domain" description="Polyphosphate kinase C-terminal" evidence="11">
    <location>
        <begin position="555"/>
        <end position="627"/>
    </location>
</feature>
<dbReference type="Pfam" id="PF17941">
    <property type="entry name" value="PP_kinase_C_1"/>
    <property type="match status" value="1"/>
</dbReference>
<dbReference type="Gene3D" id="3.30.870.10">
    <property type="entry name" value="Endonuclease Chain A"/>
    <property type="match status" value="2"/>
</dbReference>
<keyword evidence="6" id="KW-0460">Magnesium</keyword>
<reference evidence="14" key="1">
    <citation type="journal article" date="2019" name="Int. J. Syst. Evol. Microbiol.">
        <title>The Global Catalogue of Microorganisms (GCM) 10K type strain sequencing project: providing services to taxonomists for standard genome sequencing and annotation.</title>
        <authorList>
            <consortium name="The Broad Institute Genomics Platform"/>
            <consortium name="The Broad Institute Genome Sequencing Center for Infectious Disease"/>
            <person name="Wu L."/>
            <person name="Ma J."/>
        </authorList>
    </citation>
    <scope>NUCLEOTIDE SEQUENCE [LARGE SCALE GENOMIC DNA]</scope>
    <source>
        <strain evidence="14">JCM 4816</strain>
    </source>
</reference>
<evidence type="ECO:0000256" key="8">
    <source>
        <dbReference type="SAM" id="MobiDB-lite"/>
    </source>
</evidence>
<dbReference type="InterPro" id="IPR036830">
    <property type="entry name" value="PP_kinase_middle_dom_sf"/>
</dbReference>
<dbReference type="SUPFAM" id="SSF56024">
    <property type="entry name" value="Phospholipase D/nuclease"/>
    <property type="match status" value="2"/>
</dbReference>
<dbReference type="Pfam" id="PF13090">
    <property type="entry name" value="PP_kinase_C"/>
    <property type="match status" value="1"/>
</dbReference>
<protein>
    <recommendedName>
        <fullName evidence="6 7">Polyphosphate kinase</fullName>
        <ecNumber evidence="6 7">2.7.4.1</ecNumber>
    </recommendedName>
    <alternativeName>
        <fullName evidence="6">ATP-polyphosphate phosphotransferase</fullName>
    </alternativeName>
    <alternativeName>
        <fullName evidence="6">Polyphosphoric acid kinase</fullName>
    </alternativeName>
</protein>
<keyword evidence="14" id="KW-1185">Reference proteome</keyword>
<feature type="region of interest" description="Disordered" evidence="8">
    <location>
        <begin position="653"/>
        <end position="1042"/>
    </location>
</feature>
<feature type="compositionally biased region" description="Low complexity" evidence="8">
    <location>
        <begin position="1084"/>
        <end position="1094"/>
    </location>
</feature>
<evidence type="ECO:0000256" key="6">
    <source>
        <dbReference type="HAMAP-Rule" id="MF_00347"/>
    </source>
</evidence>
<keyword evidence="3 6" id="KW-0547">Nucleotide-binding</keyword>
<dbReference type="SUPFAM" id="SSF140356">
    <property type="entry name" value="PPK N-terminal domain-like"/>
    <property type="match status" value="1"/>
</dbReference>
<evidence type="ECO:0000259" key="10">
    <source>
        <dbReference type="Pfam" id="PF13089"/>
    </source>
</evidence>
<evidence type="ECO:0000313" key="14">
    <source>
        <dbReference type="Proteomes" id="UP001501455"/>
    </source>
</evidence>
<keyword evidence="4 6" id="KW-0418">Kinase</keyword>
<feature type="domain" description="Polyphosphate kinase C-terminal" evidence="12">
    <location>
        <begin position="382"/>
        <end position="548"/>
    </location>
</feature>
<feature type="binding site" evidence="6">
    <location>
        <position position="520"/>
    </location>
    <ligand>
        <name>ATP</name>
        <dbReference type="ChEBI" id="CHEBI:30616"/>
    </ligand>
</feature>
<feature type="compositionally biased region" description="Pro residues" evidence="8">
    <location>
        <begin position="1192"/>
        <end position="1201"/>
    </location>
</feature>
<dbReference type="Pfam" id="PF13089">
    <property type="entry name" value="PP_kinase_N"/>
    <property type="match status" value="1"/>
</dbReference>
<dbReference type="NCBIfam" id="TIGR03705">
    <property type="entry name" value="poly_P_kin"/>
    <property type="match status" value="1"/>
</dbReference>
<feature type="compositionally biased region" description="Low complexity" evidence="8">
    <location>
        <begin position="1113"/>
        <end position="1125"/>
    </location>
</feature>
<feature type="region of interest" description="Disordered" evidence="8">
    <location>
        <begin position="1076"/>
        <end position="1217"/>
    </location>
</feature>
<keyword evidence="1 6" id="KW-0597">Phosphoprotein</keyword>
<feature type="compositionally biased region" description="Low complexity" evidence="8">
    <location>
        <begin position="988"/>
        <end position="1011"/>
    </location>
</feature>
<accession>A0ABP6TPS1</accession>
<dbReference type="InterPro" id="IPR025200">
    <property type="entry name" value="PPK_C_dom2"/>
</dbReference>
<feature type="active site" description="Phosphohistidine intermediate" evidence="6">
    <location>
        <position position="487"/>
    </location>
</feature>
<dbReference type="InterPro" id="IPR025198">
    <property type="entry name" value="PPK_N_dom"/>
</dbReference>
<feature type="compositionally biased region" description="Gly residues" evidence="8">
    <location>
        <begin position="1019"/>
        <end position="1028"/>
    </location>
</feature>
<comment type="cofactor">
    <cofactor evidence="6">
        <name>Mg(2+)</name>
        <dbReference type="ChEBI" id="CHEBI:18420"/>
    </cofactor>
</comment>
<dbReference type="CDD" id="cd09165">
    <property type="entry name" value="PLDc_PaPPK1_C1_like"/>
    <property type="match status" value="1"/>
</dbReference>
<feature type="region of interest" description="Disordered" evidence="8">
    <location>
        <begin position="1388"/>
        <end position="1423"/>
    </location>
</feature>
<feature type="binding site" evidence="6">
    <location>
        <position position="616"/>
    </location>
    <ligand>
        <name>ATP</name>
        <dbReference type="ChEBI" id="CHEBI:30616"/>
    </ligand>
</feature>
<dbReference type="Pfam" id="PF02503">
    <property type="entry name" value="PP_kinase"/>
    <property type="match status" value="1"/>
</dbReference>
<name>A0ABP6TPS1_9ACTN</name>